<evidence type="ECO:0000259" key="1">
    <source>
        <dbReference type="Pfam" id="PF22296"/>
    </source>
</evidence>
<dbReference type="STRING" id="1798705.A2563_03020"/>
<comment type="caution">
    <text evidence="2">The sequence shown here is derived from an EMBL/GenBank/DDBJ whole genome shotgun (WGS) entry which is preliminary data.</text>
</comment>
<organism evidence="2 3">
    <name type="scientific">Candidatus Magasanikbacteria bacterium RIFOXYD1_FULL_40_23</name>
    <dbReference type="NCBI Taxonomy" id="1798705"/>
    <lineage>
        <taxon>Bacteria</taxon>
        <taxon>Candidatus Magasanikiibacteriota</taxon>
    </lineage>
</organism>
<reference evidence="2 3" key="1">
    <citation type="journal article" date="2016" name="Nat. Commun.">
        <title>Thousands of microbial genomes shed light on interconnected biogeochemical processes in an aquifer system.</title>
        <authorList>
            <person name="Anantharaman K."/>
            <person name="Brown C.T."/>
            <person name="Hug L.A."/>
            <person name="Sharon I."/>
            <person name="Castelle C.J."/>
            <person name="Probst A.J."/>
            <person name="Thomas B.C."/>
            <person name="Singh A."/>
            <person name="Wilkins M.J."/>
            <person name="Karaoz U."/>
            <person name="Brodie E.L."/>
            <person name="Williams K.H."/>
            <person name="Hubbard S.S."/>
            <person name="Banfield J.F."/>
        </authorList>
    </citation>
    <scope>NUCLEOTIDE SEQUENCE [LARGE SCALE GENOMIC DNA]</scope>
</reference>
<protein>
    <recommendedName>
        <fullName evidence="1">bAvd-like domain-containing protein</fullName>
    </recommendedName>
</protein>
<dbReference type="InterPro" id="IPR036583">
    <property type="entry name" value="23S_rRNA_IVS_sf"/>
</dbReference>
<evidence type="ECO:0000313" key="3">
    <source>
        <dbReference type="Proteomes" id="UP000176634"/>
    </source>
</evidence>
<accession>A0A1F6P8W1</accession>
<dbReference type="CDD" id="cd16376">
    <property type="entry name" value="Avd_like"/>
    <property type="match status" value="1"/>
</dbReference>
<dbReference type="AlphaFoldDB" id="A0A1F6P8W1"/>
<sequence length="91" mass="10501">MPRLRRYTLGIKIDNLFTDLIAVTLTAQYAKREHKLSLLTQINQKLDHLKYFTTILWEAKGLDSNKYAQLTQKFSEAGTMLGGWIKKLESA</sequence>
<feature type="domain" description="bAvd-like" evidence="1">
    <location>
        <begin position="1"/>
        <end position="87"/>
    </location>
</feature>
<name>A0A1F6P8W1_9BACT</name>
<dbReference type="Pfam" id="PF22296">
    <property type="entry name" value="bAvd"/>
    <property type="match status" value="1"/>
</dbReference>
<dbReference type="InterPro" id="IPR055360">
    <property type="entry name" value="bAvd"/>
</dbReference>
<dbReference type="EMBL" id="MFRA01000005">
    <property type="protein sequence ID" value="OGH92621.1"/>
    <property type="molecule type" value="Genomic_DNA"/>
</dbReference>
<gene>
    <name evidence="2" type="ORF">A2563_03020</name>
</gene>
<dbReference type="Proteomes" id="UP000176634">
    <property type="component" value="Unassembled WGS sequence"/>
</dbReference>
<evidence type="ECO:0000313" key="2">
    <source>
        <dbReference type="EMBL" id="OGH92621.1"/>
    </source>
</evidence>
<dbReference type="Gene3D" id="1.20.1440.60">
    <property type="entry name" value="23S rRNA-intervening sequence"/>
    <property type="match status" value="1"/>
</dbReference>
<proteinExistence type="predicted"/>